<evidence type="ECO:0000256" key="1">
    <source>
        <dbReference type="ARBA" id="ARBA00022723"/>
    </source>
</evidence>
<keyword evidence="1 9" id="KW-0479">Metal-binding</keyword>
<evidence type="ECO:0000256" key="5">
    <source>
        <dbReference type="ARBA" id="ARBA00023125"/>
    </source>
</evidence>
<evidence type="ECO:0000313" key="13">
    <source>
        <dbReference type="Proteomes" id="UP001359559"/>
    </source>
</evidence>
<evidence type="ECO:0000259" key="11">
    <source>
        <dbReference type="PROSITE" id="PS50884"/>
    </source>
</evidence>
<evidence type="ECO:0000256" key="4">
    <source>
        <dbReference type="ARBA" id="ARBA00023015"/>
    </source>
</evidence>
<keyword evidence="7 8" id="KW-0539">Nucleus</keyword>
<feature type="compositionally biased region" description="Low complexity" evidence="10">
    <location>
        <begin position="95"/>
        <end position="110"/>
    </location>
</feature>
<name>A0AAN9PLQ0_CLITE</name>
<dbReference type="GO" id="GO:0008270">
    <property type="term" value="F:zinc ion binding"/>
    <property type="evidence" value="ECO:0007669"/>
    <property type="project" value="UniProtKB-KW"/>
</dbReference>
<feature type="region of interest" description="Disordered" evidence="10">
    <location>
        <begin position="1"/>
        <end position="32"/>
    </location>
</feature>
<feature type="domain" description="Dof-type" evidence="11">
    <location>
        <begin position="37"/>
        <end position="91"/>
    </location>
</feature>
<sequence>MEQGGGSRGGDKNKQPPQQQQQLQGDAAQVMVPQQPQKCPRCDSLNTKFCYYNNYSLSQPRYFCKTCRRYWTQGGTLRNVPVGGGCRKGKRAKISPSSSDSSSKNNSSRSLPPPPQGVPIQNQPPLTTLVRATKDPSSALASPSTSPFYQGVGVGSVGGGYLSSLAAIHSLNPSSHPFDHVGVHAMRSSNLGLLAGFNVASQRLIRPTQFYQMGGGCNERDQAGSLYATEQGLVNPTSSSSSMVDSSFVSQHDWPQGFINHAANRASDASLWSTISTTSIGGNSERTSASASAGYSSDVVPNQWPDLSGFGPPQ</sequence>
<dbReference type="GO" id="GO:0003700">
    <property type="term" value="F:DNA-binding transcription factor activity"/>
    <property type="evidence" value="ECO:0007669"/>
    <property type="project" value="UniProtKB-UniRule"/>
</dbReference>
<reference evidence="12 13" key="1">
    <citation type="submission" date="2024-01" db="EMBL/GenBank/DDBJ databases">
        <title>The genomes of 5 underutilized Papilionoideae crops provide insights into root nodulation and disease resistance.</title>
        <authorList>
            <person name="Yuan L."/>
        </authorList>
    </citation>
    <scope>NUCLEOTIDE SEQUENCE [LARGE SCALE GENOMIC DNA]</scope>
    <source>
        <strain evidence="12">LY-2023</strain>
        <tissue evidence="12">Leaf</tissue>
    </source>
</reference>
<proteinExistence type="predicted"/>
<dbReference type="PANTHER" id="PTHR31992:SF108">
    <property type="entry name" value="DOF ZINC FINGER PROTEIN"/>
    <property type="match status" value="1"/>
</dbReference>
<evidence type="ECO:0000256" key="3">
    <source>
        <dbReference type="ARBA" id="ARBA00022833"/>
    </source>
</evidence>
<evidence type="ECO:0000313" key="12">
    <source>
        <dbReference type="EMBL" id="KAK7302811.1"/>
    </source>
</evidence>
<feature type="compositionally biased region" description="Polar residues" evidence="10">
    <location>
        <begin position="284"/>
        <end position="295"/>
    </location>
</feature>
<comment type="function">
    <text evidence="9">Transcription factor that binds specifically to a 5'-AA[AG]G-3' consensus core sequence.</text>
</comment>
<keyword evidence="5 8" id="KW-0238">DNA-binding</keyword>
<evidence type="ECO:0000256" key="10">
    <source>
        <dbReference type="SAM" id="MobiDB-lite"/>
    </source>
</evidence>
<dbReference type="Pfam" id="PF02701">
    <property type="entry name" value="Zn_ribbon_Dof"/>
    <property type="match status" value="1"/>
</dbReference>
<accession>A0AAN9PLQ0</accession>
<keyword evidence="4 9" id="KW-0805">Transcription regulation</keyword>
<comment type="subcellular location">
    <subcellularLocation>
        <location evidence="8 9">Nucleus</location>
    </subcellularLocation>
</comment>
<dbReference type="GO" id="GO:0005634">
    <property type="term" value="C:nucleus"/>
    <property type="evidence" value="ECO:0007669"/>
    <property type="project" value="UniProtKB-SubCell"/>
</dbReference>
<dbReference type="EMBL" id="JAYKXN010000003">
    <property type="protein sequence ID" value="KAK7302811.1"/>
    <property type="molecule type" value="Genomic_DNA"/>
</dbReference>
<dbReference type="PANTHER" id="PTHR31992">
    <property type="entry name" value="DOF ZINC FINGER PROTEIN DOF1.4-RELATED"/>
    <property type="match status" value="1"/>
</dbReference>
<feature type="region of interest" description="Disordered" evidence="10">
    <location>
        <begin position="78"/>
        <end position="123"/>
    </location>
</feature>
<protein>
    <recommendedName>
        <fullName evidence="9">Dof zinc finger protein</fullName>
    </recommendedName>
</protein>
<evidence type="ECO:0000256" key="9">
    <source>
        <dbReference type="RuleBase" id="RU369094"/>
    </source>
</evidence>
<dbReference type="GO" id="GO:0003677">
    <property type="term" value="F:DNA binding"/>
    <property type="evidence" value="ECO:0007669"/>
    <property type="project" value="UniProtKB-UniRule"/>
</dbReference>
<keyword evidence="13" id="KW-1185">Reference proteome</keyword>
<feature type="compositionally biased region" description="Low complexity" evidence="10">
    <location>
        <begin position="15"/>
        <end position="24"/>
    </location>
</feature>
<feature type="region of interest" description="Disordered" evidence="10">
    <location>
        <begin position="281"/>
        <end position="314"/>
    </location>
</feature>
<keyword evidence="6 9" id="KW-0804">Transcription</keyword>
<comment type="caution">
    <text evidence="12">The sequence shown here is derived from an EMBL/GenBank/DDBJ whole genome shotgun (WGS) entry which is preliminary data.</text>
</comment>
<keyword evidence="2 8" id="KW-0863">Zinc-finger</keyword>
<dbReference type="InterPro" id="IPR003851">
    <property type="entry name" value="Znf_Dof"/>
</dbReference>
<evidence type="ECO:0000256" key="7">
    <source>
        <dbReference type="ARBA" id="ARBA00023242"/>
    </source>
</evidence>
<dbReference type="AlphaFoldDB" id="A0AAN9PLQ0"/>
<keyword evidence="3 9" id="KW-0862">Zinc</keyword>
<dbReference type="PROSITE" id="PS01361">
    <property type="entry name" value="ZF_DOF_1"/>
    <property type="match status" value="1"/>
</dbReference>
<dbReference type="PROSITE" id="PS50884">
    <property type="entry name" value="ZF_DOF_2"/>
    <property type="match status" value="1"/>
</dbReference>
<evidence type="ECO:0000256" key="2">
    <source>
        <dbReference type="ARBA" id="ARBA00022771"/>
    </source>
</evidence>
<evidence type="ECO:0000256" key="8">
    <source>
        <dbReference type="PROSITE-ProRule" id="PRU00071"/>
    </source>
</evidence>
<organism evidence="12 13">
    <name type="scientific">Clitoria ternatea</name>
    <name type="common">Butterfly pea</name>
    <dbReference type="NCBI Taxonomy" id="43366"/>
    <lineage>
        <taxon>Eukaryota</taxon>
        <taxon>Viridiplantae</taxon>
        <taxon>Streptophyta</taxon>
        <taxon>Embryophyta</taxon>
        <taxon>Tracheophyta</taxon>
        <taxon>Spermatophyta</taxon>
        <taxon>Magnoliopsida</taxon>
        <taxon>eudicotyledons</taxon>
        <taxon>Gunneridae</taxon>
        <taxon>Pentapetalae</taxon>
        <taxon>rosids</taxon>
        <taxon>fabids</taxon>
        <taxon>Fabales</taxon>
        <taxon>Fabaceae</taxon>
        <taxon>Papilionoideae</taxon>
        <taxon>50 kb inversion clade</taxon>
        <taxon>NPAAA clade</taxon>
        <taxon>indigoferoid/millettioid clade</taxon>
        <taxon>Phaseoleae</taxon>
        <taxon>Clitoria</taxon>
    </lineage>
</organism>
<evidence type="ECO:0000256" key="6">
    <source>
        <dbReference type="ARBA" id="ARBA00023163"/>
    </source>
</evidence>
<gene>
    <name evidence="12" type="ORF">RJT34_13707</name>
</gene>
<dbReference type="InterPro" id="IPR045174">
    <property type="entry name" value="Dof"/>
</dbReference>
<dbReference type="Proteomes" id="UP001359559">
    <property type="component" value="Unassembled WGS sequence"/>
</dbReference>